<reference evidence="1 2" key="1">
    <citation type="journal article" date="2019" name="Nat. Ecol. Evol.">
        <title>Megaphylogeny resolves global patterns of mushroom evolution.</title>
        <authorList>
            <person name="Varga T."/>
            <person name="Krizsan K."/>
            <person name="Foldi C."/>
            <person name="Dima B."/>
            <person name="Sanchez-Garcia M."/>
            <person name="Sanchez-Ramirez S."/>
            <person name="Szollosi G.J."/>
            <person name="Szarkandi J.G."/>
            <person name="Papp V."/>
            <person name="Albert L."/>
            <person name="Andreopoulos W."/>
            <person name="Angelini C."/>
            <person name="Antonin V."/>
            <person name="Barry K.W."/>
            <person name="Bougher N.L."/>
            <person name="Buchanan P."/>
            <person name="Buyck B."/>
            <person name="Bense V."/>
            <person name="Catcheside P."/>
            <person name="Chovatia M."/>
            <person name="Cooper J."/>
            <person name="Damon W."/>
            <person name="Desjardin D."/>
            <person name="Finy P."/>
            <person name="Geml J."/>
            <person name="Haridas S."/>
            <person name="Hughes K."/>
            <person name="Justo A."/>
            <person name="Karasinski D."/>
            <person name="Kautmanova I."/>
            <person name="Kiss B."/>
            <person name="Kocsube S."/>
            <person name="Kotiranta H."/>
            <person name="LaButti K.M."/>
            <person name="Lechner B.E."/>
            <person name="Liimatainen K."/>
            <person name="Lipzen A."/>
            <person name="Lukacs Z."/>
            <person name="Mihaltcheva S."/>
            <person name="Morgado L.N."/>
            <person name="Niskanen T."/>
            <person name="Noordeloos M.E."/>
            <person name="Ohm R.A."/>
            <person name="Ortiz-Santana B."/>
            <person name="Ovrebo C."/>
            <person name="Racz N."/>
            <person name="Riley R."/>
            <person name="Savchenko A."/>
            <person name="Shiryaev A."/>
            <person name="Soop K."/>
            <person name="Spirin V."/>
            <person name="Szebenyi C."/>
            <person name="Tomsovsky M."/>
            <person name="Tulloss R.E."/>
            <person name="Uehling J."/>
            <person name="Grigoriev I.V."/>
            <person name="Vagvolgyi C."/>
            <person name="Papp T."/>
            <person name="Martin F.M."/>
            <person name="Miettinen O."/>
            <person name="Hibbett D.S."/>
            <person name="Nagy L.G."/>
        </authorList>
    </citation>
    <scope>NUCLEOTIDE SEQUENCE [LARGE SCALE GENOMIC DNA]</scope>
    <source>
        <strain evidence="1 2">CBS 309.79</strain>
    </source>
</reference>
<organism evidence="1 2">
    <name type="scientific">Pterulicium gracile</name>
    <dbReference type="NCBI Taxonomy" id="1884261"/>
    <lineage>
        <taxon>Eukaryota</taxon>
        <taxon>Fungi</taxon>
        <taxon>Dikarya</taxon>
        <taxon>Basidiomycota</taxon>
        <taxon>Agaricomycotina</taxon>
        <taxon>Agaricomycetes</taxon>
        <taxon>Agaricomycetidae</taxon>
        <taxon>Agaricales</taxon>
        <taxon>Pleurotineae</taxon>
        <taxon>Pterulaceae</taxon>
        <taxon>Pterulicium</taxon>
    </lineage>
</organism>
<gene>
    <name evidence="1" type="ORF">BDV98DRAFT_591745</name>
</gene>
<evidence type="ECO:0000313" key="2">
    <source>
        <dbReference type="Proteomes" id="UP000305067"/>
    </source>
</evidence>
<accession>A0A5C3QX42</accession>
<name>A0A5C3QX42_9AGAR</name>
<dbReference type="OrthoDB" id="3191568at2759"/>
<dbReference type="Proteomes" id="UP000305067">
    <property type="component" value="Unassembled WGS sequence"/>
</dbReference>
<keyword evidence="2" id="KW-1185">Reference proteome</keyword>
<dbReference type="AlphaFoldDB" id="A0A5C3QX42"/>
<proteinExistence type="predicted"/>
<protein>
    <submittedName>
        <fullName evidence="1">Uncharacterized protein</fullName>
    </submittedName>
</protein>
<dbReference type="EMBL" id="ML178821">
    <property type="protein sequence ID" value="TFL02934.1"/>
    <property type="molecule type" value="Genomic_DNA"/>
</dbReference>
<sequence>MYIQPDATQASSSASILNCTIYSALNNAPLIRIVTDDTYISGYTVFEYMVPTDPSPSPSAPGSPSPSSLSGVDPLSDILASIGGPFPHAFSLTSKSDPFALVEWPNATRKLQLSARQPGTRIRKVETSASVEVKGVIPKMPTGRWLEPVRSHNDEVWYRRMVIGDTAYTWVGQHGHRNDPMLHQAHFAHDNPSETRRPIVTIHENQLSGSVRCEMATGANGQTLMSLECCVVAIVLFLSGREIDQTMTPPPRA</sequence>
<evidence type="ECO:0000313" key="1">
    <source>
        <dbReference type="EMBL" id="TFL02934.1"/>
    </source>
</evidence>